<dbReference type="InterPro" id="IPR019901">
    <property type="entry name" value="Ergot_alkaloid_biosynthesis"/>
</dbReference>
<reference evidence="6 7" key="1">
    <citation type="submission" date="2014-01" db="EMBL/GenBank/DDBJ databases">
        <title>Full genme sequencing of cellulolytic bacterium Gynuella sunshinyii YC6258T gen. nov., sp. nov.</title>
        <authorList>
            <person name="Khan H."/>
            <person name="Chung E.J."/>
            <person name="Chung Y.R."/>
        </authorList>
    </citation>
    <scope>NUCLEOTIDE SEQUENCE [LARGE SCALE GENOMIC DNA]</scope>
    <source>
        <strain evidence="6 7">YC6258</strain>
    </source>
</reference>
<evidence type="ECO:0000256" key="3">
    <source>
        <dbReference type="ARBA" id="ARBA00022589"/>
    </source>
</evidence>
<dbReference type="SUPFAM" id="SSF51735">
    <property type="entry name" value="NAD(P)-binding Rossmann-fold domains"/>
    <property type="match status" value="1"/>
</dbReference>
<dbReference type="STRING" id="1445510.YC6258_02170"/>
<dbReference type="AlphaFoldDB" id="A0A0C5VLK6"/>
<comment type="pathway">
    <text evidence="1">Alkaloid biosynthesis; ergot alkaloid biosynthesis.</text>
</comment>
<dbReference type="GO" id="GO:0016491">
    <property type="term" value="F:oxidoreductase activity"/>
    <property type="evidence" value="ECO:0007669"/>
    <property type="project" value="UniProtKB-KW"/>
</dbReference>
<comment type="similarity">
    <text evidence="2">Belongs to the fgaFS/easG family.</text>
</comment>
<evidence type="ECO:0000256" key="1">
    <source>
        <dbReference type="ARBA" id="ARBA00005107"/>
    </source>
</evidence>
<dbReference type="PANTHER" id="PTHR43162:SF1">
    <property type="entry name" value="PRESTALK A DIFFERENTIATION PROTEIN A"/>
    <property type="match status" value="1"/>
</dbReference>
<dbReference type="CDD" id="cd05269">
    <property type="entry name" value="TMR_SDR_a"/>
    <property type="match status" value="1"/>
</dbReference>
<evidence type="ECO:0000313" key="7">
    <source>
        <dbReference type="Proteomes" id="UP000032266"/>
    </source>
</evidence>
<dbReference type="Pfam" id="PF13460">
    <property type="entry name" value="NAD_binding_10"/>
    <property type="match status" value="1"/>
</dbReference>
<proteinExistence type="inferred from homology"/>
<sequence>MINNILVTGGTGKTGRNVVEQLQQQGFIPRIATRNPMAPDTVRFDWKDPSAFQDAFEGIDAVYLVAPTDDFDSLGAMQNGLSAALDAGIKRFVLLSASSLEEGGPMMGAVHAWLRENAQQWAVLRPSWFMENLSEGQHRNSIKMESTIYSATQHGRIGFISAQDIARCAATLLTSPQVENNDHILTGPEAISYDHIAEILSRHLGKTIQHKCVSTAELAKRFRNLGYPEDYADGIAAMDEAISIGSENHISTNVKAITGISPVSMNTFVQNNIEAWKN</sequence>
<dbReference type="HOGENOM" id="CLU_007383_10_6_6"/>
<dbReference type="Gene3D" id="3.90.25.10">
    <property type="entry name" value="UDP-galactose 4-epimerase, domain 1"/>
    <property type="match status" value="1"/>
</dbReference>
<keyword evidence="4" id="KW-0560">Oxidoreductase</keyword>
<dbReference type="EMBL" id="CP007142">
    <property type="protein sequence ID" value="AJQ94208.1"/>
    <property type="molecule type" value="Genomic_DNA"/>
</dbReference>
<evidence type="ECO:0000259" key="5">
    <source>
        <dbReference type="Pfam" id="PF13460"/>
    </source>
</evidence>
<feature type="domain" description="NAD(P)-binding" evidence="5">
    <location>
        <begin position="9"/>
        <end position="176"/>
    </location>
</feature>
<dbReference type="InterPro" id="IPR051604">
    <property type="entry name" value="Ergot_Alk_Oxidoreductase"/>
</dbReference>
<evidence type="ECO:0000256" key="2">
    <source>
        <dbReference type="ARBA" id="ARBA00005372"/>
    </source>
</evidence>
<dbReference type="InterPro" id="IPR036291">
    <property type="entry name" value="NAD(P)-bd_dom_sf"/>
</dbReference>
<dbReference type="GO" id="GO:0009820">
    <property type="term" value="P:alkaloid metabolic process"/>
    <property type="evidence" value="ECO:0007669"/>
    <property type="project" value="UniProtKB-KW"/>
</dbReference>
<dbReference type="PATRIC" id="fig|1445510.3.peg.2129"/>
<protein>
    <submittedName>
        <fullName evidence="6">Putative nucleoside-diphosphate-sugar epimerase</fullName>
    </submittedName>
</protein>
<keyword evidence="7" id="KW-1185">Reference proteome</keyword>
<organism evidence="6 7">
    <name type="scientific">Gynuella sunshinyii YC6258</name>
    <dbReference type="NCBI Taxonomy" id="1445510"/>
    <lineage>
        <taxon>Bacteria</taxon>
        <taxon>Pseudomonadati</taxon>
        <taxon>Pseudomonadota</taxon>
        <taxon>Gammaproteobacteria</taxon>
        <taxon>Oceanospirillales</taxon>
        <taxon>Saccharospirillaceae</taxon>
        <taxon>Gynuella</taxon>
    </lineage>
</organism>
<keyword evidence="3" id="KW-0017">Alkaloid metabolism</keyword>
<evidence type="ECO:0000313" key="6">
    <source>
        <dbReference type="EMBL" id="AJQ94208.1"/>
    </source>
</evidence>
<name>A0A0C5VLK6_9GAMM</name>
<dbReference type="RefSeq" id="WP_044616786.1">
    <property type="nucleotide sequence ID" value="NZ_CP007142.1"/>
</dbReference>
<dbReference type="Proteomes" id="UP000032266">
    <property type="component" value="Chromosome"/>
</dbReference>
<dbReference type="KEGG" id="gsn:YC6258_02170"/>
<dbReference type="Gene3D" id="3.40.50.720">
    <property type="entry name" value="NAD(P)-binding Rossmann-like Domain"/>
    <property type="match status" value="1"/>
</dbReference>
<evidence type="ECO:0000256" key="4">
    <source>
        <dbReference type="ARBA" id="ARBA00023002"/>
    </source>
</evidence>
<dbReference type="NCBIfam" id="TIGR03649">
    <property type="entry name" value="ergot_EASG"/>
    <property type="match status" value="1"/>
</dbReference>
<dbReference type="InterPro" id="IPR016040">
    <property type="entry name" value="NAD(P)-bd_dom"/>
</dbReference>
<gene>
    <name evidence="6" type="ORF">YC6258_02170</name>
</gene>
<dbReference type="PANTHER" id="PTHR43162">
    <property type="match status" value="1"/>
</dbReference>
<accession>A0A0C5VLK6</accession>
<dbReference type="OrthoDB" id="109735at2"/>